<dbReference type="Gene3D" id="3.40.50.200">
    <property type="entry name" value="Peptidase S8/S53 domain"/>
    <property type="match status" value="1"/>
</dbReference>
<dbReference type="InterPro" id="IPR034193">
    <property type="entry name" value="PCSK9_ProteinaseK-like"/>
</dbReference>
<comment type="similarity">
    <text evidence="1 5">Belongs to the peptidase S8 family.</text>
</comment>
<dbReference type="PROSITE" id="PS51892">
    <property type="entry name" value="SUBTILASE"/>
    <property type="match status" value="1"/>
</dbReference>
<gene>
    <name evidence="9" type="primary">100641796</name>
</gene>
<dbReference type="InterPro" id="IPR000209">
    <property type="entry name" value="Peptidase_S8/S53_dom"/>
</dbReference>
<keyword evidence="4 5" id="KW-0720">Serine protease</keyword>
<dbReference type="STRING" id="400682.A0A1X7VCX5"/>
<dbReference type="Pfam" id="PF00082">
    <property type="entry name" value="Peptidase_S8"/>
    <property type="match status" value="1"/>
</dbReference>
<dbReference type="GO" id="GO:0006508">
    <property type="term" value="P:proteolysis"/>
    <property type="evidence" value="ECO:0007669"/>
    <property type="project" value="UniProtKB-KW"/>
</dbReference>
<dbReference type="InterPro" id="IPR023828">
    <property type="entry name" value="Peptidase_S8_Ser-AS"/>
</dbReference>
<feature type="domain" description="Inhibitor I9" evidence="8">
    <location>
        <begin position="37"/>
        <end position="106"/>
    </location>
</feature>
<feature type="active site" description="Charge relay system" evidence="5">
    <location>
        <position position="158"/>
    </location>
</feature>
<dbReference type="Proteomes" id="UP000007879">
    <property type="component" value="Unassembled WGS sequence"/>
</dbReference>
<dbReference type="OMA" id="INAPDVW"/>
<evidence type="ECO:0000256" key="3">
    <source>
        <dbReference type="ARBA" id="ARBA00022801"/>
    </source>
</evidence>
<dbReference type="CDD" id="cd04077">
    <property type="entry name" value="Peptidases_S8_PCSK9_ProteinaseK_like"/>
    <property type="match status" value="1"/>
</dbReference>
<proteinExistence type="inferred from homology"/>
<dbReference type="GO" id="GO:0005615">
    <property type="term" value="C:extracellular space"/>
    <property type="evidence" value="ECO:0007669"/>
    <property type="project" value="TreeGrafter"/>
</dbReference>
<evidence type="ECO:0000313" key="9">
    <source>
        <dbReference type="EnsemblMetazoa" id="Aqu2.1.37599_001"/>
    </source>
</evidence>
<feature type="active site" description="Charge relay system" evidence="5">
    <location>
        <position position="351"/>
    </location>
</feature>
<dbReference type="InterPro" id="IPR036852">
    <property type="entry name" value="Peptidase_S8/S53_dom_sf"/>
</dbReference>
<evidence type="ECO:0000259" key="8">
    <source>
        <dbReference type="Pfam" id="PF05922"/>
    </source>
</evidence>
<keyword evidence="3 5" id="KW-0378">Hydrolase</keyword>
<dbReference type="InterPro" id="IPR015500">
    <property type="entry name" value="Peptidase_S8_subtilisin-rel"/>
</dbReference>
<dbReference type="PANTHER" id="PTHR43806:SF11">
    <property type="entry name" value="CEREVISIN-RELATED"/>
    <property type="match status" value="1"/>
</dbReference>
<reference evidence="9" key="2">
    <citation type="submission" date="2017-05" db="UniProtKB">
        <authorList>
            <consortium name="EnsemblMetazoa"/>
        </authorList>
    </citation>
    <scope>IDENTIFICATION</scope>
</reference>
<evidence type="ECO:0000256" key="5">
    <source>
        <dbReference type="PROSITE-ProRule" id="PRU01240"/>
    </source>
</evidence>
<dbReference type="SUPFAM" id="SSF54897">
    <property type="entry name" value="Protease propeptides/inhibitors"/>
    <property type="match status" value="1"/>
</dbReference>
<keyword evidence="10" id="KW-1185">Reference proteome</keyword>
<evidence type="ECO:0008006" key="11">
    <source>
        <dbReference type="Google" id="ProtNLM"/>
    </source>
</evidence>
<dbReference type="InterPro" id="IPR022398">
    <property type="entry name" value="Peptidase_S8_His-AS"/>
</dbReference>
<feature type="chain" id="PRO_5010888644" description="Peptidase S8/S53 domain-containing protein" evidence="6">
    <location>
        <begin position="17"/>
        <end position="418"/>
    </location>
</feature>
<dbReference type="InParanoid" id="A0A1X7VCX5"/>
<dbReference type="SUPFAM" id="SSF52743">
    <property type="entry name" value="Subtilisin-like"/>
    <property type="match status" value="1"/>
</dbReference>
<dbReference type="InterPro" id="IPR037045">
    <property type="entry name" value="S8pro/Inhibitor_I9_sf"/>
</dbReference>
<organism evidence="9">
    <name type="scientific">Amphimedon queenslandica</name>
    <name type="common">Sponge</name>
    <dbReference type="NCBI Taxonomy" id="400682"/>
    <lineage>
        <taxon>Eukaryota</taxon>
        <taxon>Metazoa</taxon>
        <taxon>Porifera</taxon>
        <taxon>Demospongiae</taxon>
        <taxon>Heteroscleromorpha</taxon>
        <taxon>Haplosclerida</taxon>
        <taxon>Niphatidae</taxon>
        <taxon>Amphimedon</taxon>
    </lineage>
</organism>
<name>A0A1X7VCX5_AMPQE</name>
<evidence type="ECO:0000256" key="4">
    <source>
        <dbReference type="ARBA" id="ARBA00022825"/>
    </source>
</evidence>
<dbReference type="Gene3D" id="3.30.70.80">
    <property type="entry name" value="Peptidase S8 propeptide/proteinase inhibitor I9"/>
    <property type="match status" value="1"/>
</dbReference>
<protein>
    <recommendedName>
        <fullName evidence="11">Peptidase S8/S53 domain-containing protein</fullName>
    </recommendedName>
</protein>
<evidence type="ECO:0000256" key="6">
    <source>
        <dbReference type="SAM" id="SignalP"/>
    </source>
</evidence>
<dbReference type="InterPro" id="IPR010259">
    <property type="entry name" value="S8pro/Inhibitor_I9"/>
</dbReference>
<dbReference type="PANTHER" id="PTHR43806">
    <property type="entry name" value="PEPTIDASE S8"/>
    <property type="match status" value="1"/>
</dbReference>
<dbReference type="PROSITE" id="PS00138">
    <property type="entry name" value="SUBTILASE_SER"/>
    <property type="match status" value="1"/>
</dbReference>
<dbReference type="OrthoDB" id="206201at2759"/>
<dbReference type="eggNOG" id="KOG1153">
    <property type="taxonomic scope" value="Eukaryota"/>
</dbReference>
<dbReference type="Pfam" id="PF05922">
    <property type="entry name" value="Inhibitor_I9"/>
    <property type="match status" value="1"/>
</dbReference>
<keyword evidence="6" id="KW-0732">Signal</keyword>
<feature type="active site" description="Charge relay system" evidence="5">
    <location>
        <position position="195"/>
    </location>
</feature>
<evidence type="ECO:0000313" key="10">
    <source>
        <dbReference type="Proteomes" id="UP000007879"/>
    </source>
</evidence>
<dbReference type="PROSITE" id="PS00137">
    <property type="entry name" value="SUBTILASE_HIS"/>
    <property type="match status" value="1"/>
</dbReference>
<keyword evidence="2 5" id="KW-0645">Protease</keyword>
<reference evidence="10" key="1">
    <citation type="journal article" date="2010" name="Nature">
        <title>The Amphimedon queenslandica genome and the evolution of animal complexity.</title>
        <authorList>
            <person name="Srivastava M."/>
            <person name="Simakov O."/>
            <person name="Chapman J."/>
            <person name="Fahey B."/>
            <person name="Gauthier M.E."/>
            <person name="Mitros T."/>
            <person name="Richards G.S."/>
            <person name="Conaco C."/>
            <person name="Dacre M."/>
            <person name="Hellsten U."/>
            <person name="Larroux C."/>
            <person name="Putnam N.H."/>
            <person name="Stanke M."/>
            <person name="Adamska M."/>
            <person name="Darling A."/>
            <person name="Degnan S.M."/>
            <person name="Oakley T.H."/>
            <person name="Plachetzki D.C."/>
            <person name="Zhai Y."/>
            <person name="Adamski M."/>
            <person name="Calcino A."/>
            <person name="Cummins S.F."/>
            <person name="Goodstein D.M."/>
            <person name="Harris C."/>
            <person name="Jackson D.J."/>
            <person name="Leys S.P."/>
            <person name="Shu S."/>
            <person name="Woodcroft B.J."/>
            <person name="Vervoort M."/>
            <person name="Kosik K.S."/>
            <person name="Manning G."/>
            <person name="Degnan B.M."/>
            <person name="Rokhsar D.S."/>
        </authorList>
    </citation>
    <scope>NUCLEOTIDE SEQUENCE [LARGE SCALE GENOMIC DNA]</scope>
</reference>
<sequence>MKTFLVIAALIAVATAAVFTKKAPLYGDGNGAKEGDYIVVFQKKLPESEVKKHLEKVAVFGKSVTVRHHFRLTSLVAYSANIDDDALEEIRMMPEVRYVERNGILHATGTKVEKACEEQPEVTWGLARISKEDAYTPNDPYRYESDGIGEDVYIYIIDTGTRVGHVDYGGRAELGVDCYTSLDCIPATGFDANGHGTHVGSTAAGTTYGVAKKATIYPVKVLSDGGSGSYEQVVAGVVYTTNEKRSNPSRKVVANMSLGGPASQLLDDAVNEAVDEGVHMVVAAGNEFQDACLRSPARANGVTTVGATDIDDQAAYFTNFGECVAIFAPGVNIIAASGASDTATATYSGTSMASPHVAGVVASILSRCDDVPPADMEVFIKSIASKDKIGGLPPGYEHDNELAYIGCETGCPTASKKN</sequence>
<evidence type="ECO:0000256" key="2">
    <source>
        <dbReference type="ARBA" id="ARBA00022670"/>
    </source>
</evidence>
<dbReference type="FunFam" id="3.40.50.200:FF:000007">
    <property type="entry name" value="Subtilisin-like serine protease"/>
    <property type="match status" value="1"/>
</dbReference>
<dbReference type="PRINTS" id="PR00723">
    <property type="entry name" value="SUBTILISIN"/>
</dbReference>
<feature type="domain" description="Peptidase S8/S53" evidence="7">
    <location>
        <begin position="149"/>
        <end position="384"/>
    </location>
</feature>
<dbReference type="GO" id="GO:0004252">
    <property type="term" value="F:serine-type endopeptidase activity"/>
    <property type="evidence" value="ECO:0007669"/>
    <property type="project" value="UniProtKB-UniRule"/>
</dbReference>
<accession>A0A1X7VCX5</accession>
<evidence type="ECO:0000256" key="1">
    <source>
        <dbReference type="ARBA" id="ARBA00011073"/>
    </source>
</evidence>
<dbReference type="EnsemblMetazoa" id="XM_003384845.3">
    <property type="protein sequence ID" value="XP_003384893.1"/>
    <property type="gene ID" value="LOC100641796"/>
</dbReference>
<evidence type="ECO:0000259" key="7">
    <source>
        <dbReference type="Pfam" id="PF00082"/>
    </source>
</evidence>
<dbReference type="EnsemblMetazoa" id="Aqu2.1.37599_001">
    <property type="protein sequence ID" value="Aqu2.1.37599_001"/>
    <property type="gene ID" value="Aqu2.1.37599"/>
</dbReference>
<dbReference type="AlphaFoldDB" id="A0A1X7VCX5"/>
<feature type="signal peptide" evidence="6">
    <location>
        <begin position="1"/>
        <end position="16"/>
    </location>
</feature>
<dbReference type="InterPro" id="IPR050131">
    <property type="entry name" value="Peptidase_S8_subtilisin-like"/>
</dbReference>
<dbReference type="KEGG" id="aqu:100641796"/>